<evidence type="ECO:0000313" key="4">
    <source>
        <dbReference type="Proteomes" id="UP000235116"/>
    </source>
</evidence>
<gene>
    <name evidence="3" type="ORF">Kalk_19525</name>
</gene>
<feature type="transmembrane region" description="Helical" evidence="1">
    <location>
        <begin position="255"/>
        <end position="280"/>
    </location>
</feature>
<feature type="domain" description="Fatty acid desaturase" evidence="2">
    <location>
        <begin position="84"/>
        <end position="364"/>
    </location>
</feature>
<name>A0A2K9LQB8_9GAMM</name>
<dbReference type="InterPro" id="IPR012171">
    <property type="entry name" value="Fatty_acid_desaturase"/>
</dbReference>
<dbReference type="CDD" id="cd03506">
    <property type="entry name" value="Delta6-FADS-like"/>
    <property type="match status" value="1"/>
</dbReference>
<dbReference type="GO" id="GO:0016717">
    <property type="term" value="F:oxidoreductase activity, acting on paired donors, with oxidation of a pair of donors resulting in the reduction of molecular oxygen to two molecules of water"/>
    <property type="evidence" value="ECO:0007669"/>
    <property type="project" value="TreeGrafter"/>
</dbReference>
<feature type="transmembrane region" description="Helical" evidence="1">
    <location>
        <begin position="77"/>
        <end position="97"/>
    </location>
</feature>
<dbReference type="KEGG" id="kak:Kalk_19525"/>
<dbReference type="OrthoDB" id="104711at2"/>
<feature type="transmembrane region" description="Helical" evidence="1">
    <location>
        <begin position="54"/>
        <end position="71"/>
    </location>
</feature>
<dbReference type="EMBL" id="CP022684">
    <property type="protein sequence ID" value="AUM14483.1"/>
    <property type="molecule type" value="Genomic_DNA"/>
</dbReference>
<dbReference type="PANTHER" id="PTHR19353:SF84">
    <property type="entry name" value="ACYL-COA DELTA-9-DESATURASE, DESB"/>
    <property type="match status" value="1"/>
</dbReference>
<keyword evidence="1" id="KW-1133">Transmembrane helix</keyword>
<accession>A0A2K9LQB8</accession>
<dbReference type="Pfam" id="PF00487">
    <property type="entry name" value="FA_desaturase"/>
    <property type="match status" value="1"/>
</dbReference>
<protein>
    <submittedName>
        <fullName evidence="3">Acyl-CoA desaturase</fullName>
    </submittedName>
</protein>
<evidence type="ECO:0000313" key="3">
    <source>
        <dbReference type="EMBL" id="AUM14483.1"/>
    </source>
</evidence>
<proteinExistence type="predicted"/>
<evidence type="ECO:0000259" key="2">
    <source>
        <dbReference type="Pfam" id="PF00487"/>
    </source>
</evidence>
<reference evidence="4" key="1">
    <citation type="submission" date="2017-08" db="EMBL/GenBank/DDBJ databases">
        <title>Direct submision.</title>
        <authorList>
            <person name="Kim S.-J."/>
            <person name="Rhee S.-K."/>
        </authorList>
    </citation>
    <scope>NUCLEOTIDE SEQUENCE [LARGE SCALE GENOMIC DNA]</scope>
    <source>
        <strain evidence="4">GI5</strain>
    </source>
</reference>
<evidence type="ECO:0000256" key="1">
    <source>
        <dbReference type="SAM" id="Phobius"/>
    </source>
</evidence>
<keyword evidence="4" id="KW-1185">Reference proteome</keyword>
<dbReference type="GO" id="GO:0016020">
    <property type="term" value="C:membrane"/>
    <property type="evidence" value="ECO:0007669"/>
    <property type="project" value="TreeGrafter"/>
</dbReference>
<dbReference type="AlphaFoldDB" id="A0A2K9LQB8"/>
<keyword evidence="1" id="KW-0472">Membrane</keyword>
<dbReference type="PANTHER" id="PTHR19353">
    <property type="entry name" value="FATTY ACID DESATURASE 2"/>
    <property type="match status" value="1"/>
</dbReference>
<dbReference type="Proteomes" id="UP000235116">
    <property type="component" value="Chromosome"/>
</dbReference>
<feature type="transmembrane region" description="Helical" evidence="1">
    <location>
        <begin position="230"/>
        <end position="249"/>
    </location>
</feature>
<organism evidence="3 4">
    <name type="scientific">Ketobacter alkanivorans</name>
    <dbReference type="NCBI Taxonomy" id="1917421"/>
    <lineage>
        <taxon>Bacteria</taxon>
        <taxon>Pseudomonadati</taxon>
        <taxon>Pseudomonadota</taxon>
        <taxon>Gammaproteobacteria</taxon>
        <taxon>Pseudomonadales</taxon>
        <taxon>Ketobacteraceae</taxon>
        <taxon>Ketobacter</taxon>
    </lineage>
</organism>
<sequence>MPTAKPLPVNLSNDQIDEFGREMDAIYEETLASRGEKDRLYILRLIRTQRSMALGGRILIYLGLLFLPAFSHALASWGSALIVMTLGVVLLGIAKILENMEIAHNVLHAQWDWMKDPEIQSNTWEWDNMSPSDRWMHSHNVVHHTWTNVVGKDLDVGYGIMRVTPMQEWEPKFLMQPIWFVLLMLLFEEGVALHEQVIIDVVEGKKDSKELRPIMKHIGRKVWGQVRKDYIMWPLAAALMALPAAMFVSVSPISIFLLVAVANGVANIIRNVWAFIIIFCGHFPEGVYSFTPDQVEGESKGQWYLRQLLGSANIQGGPLFHVLSGNLSHQIEHHLFPDLCSNRYPELSPRIQALAARYGLPYNTASIWRQFGTTWRNNLRLALPGGKMPPKVATV</sequence>
<dbReference type="GO" id="GO:0006629">
    <property type="term" value="P:lipid metabolic process"/>
    <property type="evidence" value="ECO:0007669"/>
    <property type="project" value="InterPro"/>
</dbReference>
<dbReference type="InterPro" id="IPR005804">
    <property type="entry name" value="FA_desaturase_dom"/>
</dbReference>
<dbReference type="RefSeq" id="WP_101895857.1">
    <property type="nucleotide sequence ID" value="NZ_CP022684.1"/>
</dbReference>
<keyword evidence="1" id="KW-0812">Transmembrane</keyword>